<dbReference type="OrthoDB" id="3576782at2"/>
<evidence type="ECO:0000313" key="4">
    <source>
        <dbReference type="Proteomes" id="UP000184363"/>
    </source>
</evidence>
<proteinExistence type="predicted"/>
<keyword evidence="2" id="KW-1133">Transmembrane helix</keyword>
<feature type="transmembrane region" description="Helical" evidence="2">
    <location>
        <begin position="260"/>
        <end position="280"/>
    </location>
</feature>
<reference evidence="3 4" key="1">
    <citation type="submission" date="2016-11" db="EMBL/GenBank/DDBJ databases">
        <authorList>
            <person name="Jaros S."/>
            <person name="Januszkiewicz K."/>
            <person name="Wedrychowicz H."/>
        </authorList>
    </citation>
    <scope>NUCLEOTIDE SEQUENCE [LARGE SCALE GENOMIC DNA]</scope>
    <source>
        <strain evidence="3 4">DSM 43832</strain>
    </source>
</reference>
<keyword evidence="2" id="KW-0472">Membrane</keyword>
<organism evidence="3 4">
    <name type="scientific">Pseudonocardia thermophila</name>
    <dbReference type="NCBI Taxonomy" id="1848"/>
    <lineage>
        <taxon>Bacteria</taxon>
        <taxon>Bacillati</taxon>
        <taxon>Actinomycetota</taxon>
        <taxon>Actinomycetes</taxon>
        <taxon>Pseudonocardiales</taxon>
        <taxon>Pseudonocardiaceae</taxon>
        <taxon>Pseudonocardia</taxon>
    </lineage>
</organism>
<feature type="transmembrane region" description="Helical" evidence="2">
    <location>
        <begin position="125"/>
        <end position="145"/>
    </location>
</feature>
<dbReference type="RefSeq" id="WP_143172389.1">
    <property type="nucleotide sequence ID" value="NZ_FRAP01000027.1"/>
</dbReference>
<accession>A0A1M7ABP2</accession>
<evidence type="ECO:0000313" key="3">
    <source>
        <dbReference type="EMBL" id="SHL40171.1"/>
    </source>
</evidence>
<evidence type="ECO:0000256" key="2">
    <source>
        <dbReference type="SAM" id="Phobius"/>
    </source>
</evidence>
<feature type="transmembrane region" description="Helical" evidence="2">
    <location>
        <begin position="31"/>
        <end position="54"/>
    </location>
</feature>
<keyword evidence="2" id="KW-0812">Transmembrane</keyword>
<dbReference type="Pfam" id="PF19877">
    <property type="entry name" value="DUF6350"/>
    <property type="match status" value="1"/>
</dbReference>
<dbReference type="AlphaFoldDB" id="A0A1M7ABP2"/>
<protein>
    <submittedName>
        <fullName evidence="3">Uncharacterized protein</fullName>
    </submittedName>
</protein>
<feature type="compositionally biased region" description="Low complexity" evidence="1">
    <location>
        <begin position="438"/>
        <end position="461"/>
    </location>
</feature>
<keyword evidence="4" id="KW-1185">Reference proteome</keyword>
<feature type="compositionally biased region" description="Low complexity" evidence="1">
    <location>
        <begin position="493"/>
        <end position="506"/>
    </location>
</feature>
<feature type="transmembrane region" description="Helical" evidence="2">
    <location>
        <begin position="333"/>
        <end position="358"/>
    </location>
</feature>
<feature type="transmembrane region" description="Helical" evidence="2">
    <location>
        <begin position="91"/>
        <end position="113"/>
    </location>
</feature>
<feature type="transmembrane region" description="Helical" evidence="2">
    <location>
        <begin position="236"/>
        <end position="253"/>
    </location>
</feature>
<feature type="transmembrane region" description="Helical" evidence="2">
    <location>
        <begin position="204"/>
        <end position="230"/>
    </location>
</feature>
<feature type="region of interest" description="Disordered" evidence="1">
    <location>
        <begin position="396"/>
        <end position="420"/>
    </location>
</feature>
<name>A0A1M7ABP2_PSETH</name>
<dbReference type="EMBL" id="FRAP01000027">
    <property type="protein sequence ID" value="SHL40171.1"/>
    <property type="molecule type" value="Genomic_DNA"/>
</dbReference>
<gene>
    <name evidence="3" type="ORF">SAMN05443637_12719</name>
</gene>
<dbReference type="InterPro" id="IPR045931">
    <property type="entry name" value="DUF6350"/>
</dbReference>
<sequence>MSSALDHDGGPPGDAVPNGLLPIAGLDRLQVLLSAAMGTVLVSYALLVPPTAFVMATGGDGVSVDAAFAATVPVWLAAHQIPLSIGGQPLSVLPLLPTALVVAVVAVGAGWAVRRIGGRFRADAGAVLASIAGAHAAVAVLGSALLPRSAAVDAAPWAAMVGGGLVAAAGAVLGVLRRCELPADLRAMIPVWVRPGLHAALRALLVLLLAGAVVLTAALVFGAPAVAAAYDALAPGFWPGAGVTLVALAYLPNAVVAGTAWVLGPGFAVGTGTVSVFASFPPAAQSSFPLMALLPAGPPPVWTLAVLLVPIGAGVLAGRVCRELQIATARVPAAAVAITVTTLVIGLFCLLAGGRLAAGAFDPVSVPPGLAMASVLLLVGVPAMLVAGVARRGEPDEAEWTEDAPVPAAPEPAEAEPPRPRTVAELVALRERQAAAAAAEVSAADEGAGAEPADGAGAVVEEGAEPIEIEGSVAEPLVEAVPEPRPEPDEEIVPGAGVEPPAAGGADEAGDNVVPFDRRRRRS</sequence>
<feature type="transmembrane region" description="Helical" evidence="2">
    <location>
        <begin position="370"/>
        <end position="390"/>
    </location>
</feature>
<feature type="transmembrane region" description="Helical" evidence="2">
    <location>
        <begin position="300"/>
        <end position="321"/>
    </location>
</feature>
<dbReference type="Proteomes" id="UP000184363">
    <property type="component" value="Unassembled WGS sequence"/>
</dbReference>
<feature type="region of interest" description="Disordered" evidence="1">
    <location>
        <begin position="438"/>
        <end position="523"/>
    </location>
</feature>
<dbReference type="STRING" id="1848.SAMN05443637_12719"/>
<evidence type="ECO:0000256" key="1">
    <source>
        <dbReference type="SAM" id="MobiDB-lite"/>
    </source>
</evidence>
<feature type="transmembrane region" description="Helical" evidence="2">
    <location>
        <begin position="157"/>
        <end position="176"/>
    </location>
</feature>